<dbReference type="CDD" id="cd12411">
    <property type="entry name" value="RRM_ist3_like"/>
    <property type="match status" value="1"/>
</dbReference>
<dbReference type="PANTHER" id="PTHR45880:SF1">
    <property type="entry name" value="RNA-BINDING MOTIF PROTEIN, X-LINKED 2"/>
    <property type="match status" value="1"/>
</dbReference>
<evidence type="ECO:0000256" key="4">
    <source>
        <dbReference type="ARBA" id="ARBA00064744"/>
    </source>
</evidence>
<comment type="function">
    <text evidence="2">Involved in pre-mRNA splicing as component of the activated spliceosome. As a component of the minor spliceosome, involved in the splicing of U12-type introns in pre-mRNAs.</text>
</comment>
<comment type="subunit">
    <text evidence="4">Part of the activated spliceosome B/catalytic step 1 spliceosome, one of the forms of the spliceosome which has a well-formed active site but still cannot catalyze the branching reaction and is composed of at least 52 proteins, the U2, U5 and U6 snRNAs and the pre-mRNA. Component of the minor spliceosome, which splices U12-type introns.</text>
</comment>
<dbReference type="InterPro" id="IPR045844">
    <property type="entry name" value="RRM_Ist3-like"/>
</dbReference>
<evidence type="ECO:0000256" key="7">
    <source>
        <dbReference type="SAM" id="MobiDB-lite"/>
    </source>
</evidence>
<reference evidence="9 10" key="1">
    <citation type="journal article" date="2013" name="Nat. Commun.">
        <title>Genome analysis reveals insights into physiology and longevity of the Brandt's bat Myotis brandtii.</title>
        <authorList>
            <person name="Seim I."/>
            <person name="Fang X."/>
            <person name="Xiong Z."/>
            <person name="Lobanov A.V."/>
            <person name="Huang Z."/>
            <person name="Ma S."/>
            <person name="Feng Y."/>
            <person name="Turanov A.A."/>
            <person name="Zhu Y."/>
            <person name="Lenz T.L."/>
            <person name="Gerashchenko M.V."/>
            <person name="Fan D."/>
            <person name="Hee Yim S."/>
            <person name="Yao X."/>
            <person name="Jordan D."/>
            <person name="Xiong Y."/>
            <person name="Ma Y."/>
            <person name="Lyapunov A.N."/>
            <person name="Chen G."/>
            <person name="Kulakova O.I."/>
            <person name="Sun Y."/>
            <person name="Lee S.G."/>
            <person name="Bronson R.T."/>
            <person name="Moskalev A.A."/>
            <person name="Sunyaev S.R."/>
            <person name="Zhang G."/>
            <person name="Krogh A."/>
            <person name="Wang J."/>
            <person name="Gladyshev V.N."/>
        </authorList>
    </citation>
    <scope>NUCLEOTIDE SEQUENCE [LARGE SCALE GENOMIC DNA]</scope>
</reference>
<feature type="domain" description="RRM" evidence="8">
    <location>
        <begin position="51"/>
        <end position="129"/>
    </location>
</feature>
<keyword evidence="1 6" id="KW-0694">RNA-binding</keyword>
<name>S7N414_MYOBR</name>
<evidence type="ECO:0000256" key="1">
    <source>
        <dbReference type="ARBA" id="ARBA00022884"/>
    </source>
</evidence>
<protein>
    <recommendedName>
        <fullName evidence="5">RNA-binding motif protein, X-linked 2</fullName>
    </recommendedName>
</protein>
<dbReference type="GO" id="GO:0071013">
    <property type="term" value="C:catalytic step 2 spliceosome"/>
    <property type="evidence" value="ECO:0007669"/>
    <property type="project" value="TreeGrafter"/>
</dbReference>
<dbReference type="GO" id="GO:0000398">
    <property type="term" value="P:mRNA splicing, via spliceosome"/>
    <property type="evidence" value="ECO:0007669"/>
    <property type="project" value="InterPro"/>
</dbReference>
<dbReference type="GO" id="GO:0003723">
    <property type="term" value="F:RNA binding"/>
    <property type="evidence" value="ECO:0007669"/>
    <property type="project" value="UniProtKB-UniRule"/>
</dbReference>
<dbReference type="GO" id="GO:0005654">
    <property type="term" value="C:nucleoplasm"/>
    <property type="evidence" value="ECO:0007669"/>
    <property type="project" value="UniProtKB-ARBA"/>
</dbReference>
<feature type="compositionally biased region" description="Basic and acidic residues" evidence="7">
    <location>
        <begin position="209"/>
        <end position="230"/>
    </location>
</feature>
<gene>
    <name evidence="9" type="ORF">D623_10033222</name>
</gene>
<evidence type="ECO:0000256" key="2">
    <source>
        <dbReference type="ARBA" id="ARBA00053249"/>
    </source>
</evidence>
<accession>S7N414</accession>
<feature type="compositionally biased region" description="Polar residues" evidence="7">
    <location>
        <begin position="232"/>
        <end position="249"/>
    </location>
</feature>
<feature type="region of interest" description="Disordered" evidence="7">
    <location>
        <begin position="148"/>
        <end position="256"/>
    </location>
</feature>
<dbReference type="GO" id="GO:0005686">
    <property type="term" value="C:U2 snRNP"/>
    <property type="evidence" value="ECO:0007669"/>
    <property type="project" value="TreeGrafter"/>
</dbReference>
<proteinExistence type="inferred from homology"/>
<dbReference type="SUPFAM" id="SSF54928">
    <property type="entry name" value="RNA-binding domain, RBD"/>
    <property type="match status" value="1"/>
</dbReference>
<dbReference type="InterPro" id="IPR012677">
    <property type="entry name" value="Nucleotide-bd_a/b_plait_sf"/>
</dbReference>
<evidence type="ECO:0000256" key="6">
    <source>
        <dbReference type="PROSITE-ProRule" id="PRU00176"/>
    </source>
</evidence>
<dbReference type="EMBL" id="KE163382">
    <property type="protein sequence ID" value="EPQ11771.1"/>
    <property type="molecule type" value="Genomic_DNA"/>
</dbReference>
<keyword evidence="10" id="KW-1185">Reference proteome</keyword>
<evidence type="ECO:0000256" key="5">
    <source>
        <dbReference type="ARBA" id="ARBA00074390"/>
    </source>
</evidence>
<organism evidence="9 10">
    <name type="scientific">Myotis brandtii</name>
    <name type="common">Brandt's bat</name>
    <dbReference type="NCBI Taxonomy" id="109478"/>
    <lineage>
        <taxon>Eukaryota</taxon>
        <taxon>Metazoa</taxon>
        <taxon>Chordata</taxon>
        <taxon>Craniata</taxon>
        <taxon>Vertebrata</taxon>
        <taxon>Euteleostomi</taxon>
        <taxon>Mammalia</taxon>
        <taxon>Eutheria</taxon>
        <taxon>Laurasiatheria</taxon>
        <taxon>Chiroptera</taxon>
        <taxon>Yangochiroptera</taxon>
        <taxon>Vespertilionidae</taxon>
        <taxon>Myotis</taxon>
    </lineage>
</organism>
<feature type="compositionally biased region" description="Basic residues" evidence="7">
    <location>
        <begin position="170"/>
        <end position="186"/>
    </location>
</feature>
<dbReference type="Proteomes" id="UP000052978">
    <property type="component" value="Unassembled WGS sequence"/>
</dbReference>
<dbReference type="GO" id="GO:0071011">
    <property type="term" value="C:precatalytic spliceosome"/>
    <property type="evidence" value="ECO:0007669"/>
    <property type="project" value="TreeGrafter"/>
</dbReference>
<dbReference type="eggNOG" id="KOG0126">
    <property type="taxonomic scope" value="Eukaryota"/>
</dbReference>
<evidence type="ECO:0000313" key="10">
    <source>
        <dbReference type="Proteomes" id="UP000052978"/>
    </source>
</evidence>
<dbReference type="InterPro" id="IPR051847">
    <property type="entry name" value="RNA_proc/Spliceosome_comp"/>
</dbReference>
<dbReference type="FunFam" id="3.30.70.330:FF:000218">
    <property type="entry name" value="RNA-binding motif protein, X-linked 2"/>
    <property type="match status" value="1"/>
</dbReference>
<dbReference type="Gene3D" id="3.30.70.330">
    <property type="match status" value="1"/>
</dbReference>
<dbReference type="PANTHER" id="PTHR45880">
    <property type="entry name" value="RNA-BINDING MOTIF PROTEIN, X-LINKED 2"/>
    <property type="match status" value="1"/>
</dbReference>
<evidence type="ECO:0000259" key="8">
    <source>
        <dbReference type="PROSITE" id="PS50102"/>
    </source>
</evidence>
<evidence type="ECO:0000313" key="9">
    <source>
        <dbReference type="EMBL" id="EPQ11771.1"/>
    </source>
</evidence>
<dbReference type="Pfam" id="PF00076">
    <property type="entry name" value="RRM_1"/>
    <property type="match status" value="1"/>
</dbReference>
<evidence type="ECO:0000256" key="3">
    <source>
        <dbReference type="ARBA" id="ARBA00061455"/>
    </source>
</evidence>
<dbReference type="SMART" id="SM00360">
    <property type="entry name" value="RRM"/>
    <property type="match status" value="1"/>
</dbReference>
<dbReference type="AlphaFoldDB" id="S7N414"/>
<dbReference type="InterPro" id="IPR000504">
    <property type="entry name" value="RRM_dom"/>
</dbReference>
<comment type="similarity">
    <text evidence="3">Belongs to the IST3 family.</text>
</comment>
<sequence>MGTSHYEFRVNVICDDSPLTKVKLINELNEREAQLGVADTVSWHSEYKDSAWIFLGGLPYELTEGDIICVFSQYGEIVNINLVRDKKTGKSKGFCFLCYEDQRSTILAVDNFNGIKIKGRTIRVDHVSNYRTPKDSEEMDIVTKELQEKGCGAHTPSSNSSEGSEEDKPTKKHKKDKKEKKKRKKEKEKTDQEELAEQPASSSTPRSTMIKEKDDPGSTKHSSKNSERRGVRSQSLERCGSTTPASLRSRQPAAGE</sequence>
<dbReference type="InterPro" id="IPR035979">
    <property type="entry name" value="RBD_domain_sf"/>
</dbReference>
<dbReference type="PROSITE" id="PS50102">
    <property type="entry name" value="RRM"/>
    <property type="match status" value="1"/>
</dbReference>